<gene>
    <name evidence="1" type="ORF">NCTC10911_01041</name>
</gene>
<evidence type="ECO:0000313" key="1">
    <source>
        <dbReference type="EMBL" id="SUV64026.1"/>
    </source>
</evidence>
<dbReference type="Proteomes" id="UP000255014">
    <property type="component" value="Unassembled WGS sequence"/>
</dbReference>
<protein>
    <submittedName>
        <fullName evidence="1">Uncharacterized protein</fullName>
    </submittedName>
</protein>
<organism evidence="1 2">
    <name type="scientific">Bordetella pertussis</name>
    <dbReference type="NCBI Taxonomy" id="520"/>
    <lineage>
        <taxon>Bacteria</taxon>
        <taxon>Pseudomonadati</taxon>
        <taxon>Pseudomonadota</taxon>
        <taxon>Betaproteobacteria</taxon>
        <taxon>Burkholderiales</taxon>
        <taxon>Alcaligenaceae</taxon>
        <taxon>Bordetella</taxon>
    </lineage>
</organism>
<reference evidence="1 2" key="1">
    <citation type="submission" date="2018-06" db="EMBL/GenBank/DDBJ databases">
        <authorList>
            <consortium name="Pathogen Informatics"/>
            <person name="Doyle S."/>
        </authorList>
    </citation>
    <scope>NUCLEOTIDE SEQUENCE [LARGE SCALE GENOMIC DNA]</scope>
    <source>
        <strain evidence="1 2">NCTC10911</strain>
    </source>
</reference>
<accession>A0A0E8DEZ4</accession>
<dbReference type="AlphaFoldDB" id="A0A0E8DEZ4"/>
<evidence type="ECO:0000313" key="2">
    <source>
        <dbReference type="Proteomes" id="UP000255014"/>
    </source>
</evidence>
<proteinExistence type="predicted"/>
<name>A0A0E8DEZ4_BORPT</name>
<dbReference type="EMBL" id="UFTT01000002">
    <property type="protein sequence ID" value="SUV64026.1"/>
    <property type="molecule type" value="Genomic_DNA"/>
</dbReference>
<sequence>MRQIPLSVDADALITVGGGMGRIIAHVVTLGEADQPRELARFGVVMDN</sequence>